<evidence type="ECO:0000256" key="2">
    <source>
        <dbReference type="ARBA" id="ARBA00012438"/>
    </source>
</evidence>
<dbReference type="PANTHER" id="PTHR45436">
    <property type="entry name" value="SENSOR HISTIDINE KINASE YKOH"/>
    <property type="match status" value="1"/>
</dbReference>
<reference evidence="9 10" key="1">
    <citation type="submission" date="2019-10" db="EMBL/GenBank/DDBJ databases">
        <title>Whole genome shotgun sequence of Acrocarpospora corrugata NBRC 13972.</title>
        <authorList>
            <person name="Ichikawa N."/>
            <person name="Kimura A."/>
            <person name="Kitahashi Y."/>
            <person name="Komaki H."/>
            <person name="Oguchi A."/>
        </authorList>
    </citation>
    <scope>NUCLEOTIDE SEQUENCE [LARGE SCALE GENOMIC DNA]</scope>
    <source>
        <strain evidence="9 10">NBRC 13972</strain>
    </source>
</reference>
<dbReference type="InterPro" id="IPR013587">
    <property type="entry name" value="Nitrate/nitrite_sensing"/>
</dbReference>
<dbReference type="GO" id="GO:0000160">
    <property type="term" value="P:phosphorelay signal transduction system"/>
    <property type="evidence" value="ECO:0007669"/>
    <property type="project" value="TreeGrafter"/>
</dbReference>
<evidence type="ECO:0000313" key="10">
    <source>
        <dbReference type="Proteomes" id="UP000334990"/>
    </source>
</evidence>
<evidence type="ECO:0000259" key="8">
    <source>
        <dbReference type="SMART" id="SM00387"/>
    </source>
</evidence>
<dbReference type="InterPro" id="IPR050428">
    <property type="entry name" value="TCS_sensor_his_kinase"/>
</dbReference>
<dbReference type="InterPro" id="IPR003594">
    <property type="entry name" value="HATPase_dom"/>
</dbReference>
<sequence>MLVIPLISLVALWGFAATITTSESLNLLSVSVLYETIGVPGDKLARSVQREHLLSAEYLSTGSAETKSLLADQRRLTDDDRQAMRTETRTDQAQNAMSPPMKARYNDVMAAVEEIDDLRQDVDGRRIDLVTLGQRYGWLPSAMIALINSMTLTNNVELYQQSRSLTSIGLAEDHMTREFALAAGLLVVNSRWEEPERRAFTQLAAKREFLFEQGMLELEPELRAPFEKLIVSDAYRQFQRMESRIISGNLGQDITHAVWRQVSEDVDRAYRAAIDNGGVALASRGEPVAIATFVRAGVAGVLGLVAVILSLVLSLRAARALSRELGGLRSAAQELAEVRLPRVVERLRRGDKVDVATEAPELEPPGNTAEVRDVAYAFSAVQHTAVDAAVDQARLRESVGQALRNLARRSQGLLQRQLKLLDAMQRQTEDSTALEDLFRLDHLTTRMRRHAEGLIVLSGGSPGRTHRNPVPVADTLQGAVAEVEDYPRVRVYPMPEAALNGSAVTDLIHLFAELIENATAYSPPHTEVSVRGEAVAKGFAVEVEDRGLGMSAADIDAINRRLASPPEFNLADTDRLGLVVVGRLATRHGVKVELRPSPFGGTTAIVLIPSAVLAPEAVLEGAGA</sequence>
<evidence type="ECO:0000256" key="3">
    <source>
        <dbReference type="ARBA" id="ARBA00022553"/>
    </source>
</evidence>
<keyword evidence="5" id="KW-0418">Kinase</keyword>
<proteinExistence type="predicted"/>
<dbReference type="EC" id="2.7.13.3" evidence="2"/>
<feature type="transmembrane region" description="Helical" evidence="7">
    <location>
        <begin position="293"/>
        <end position="315"/>
    </location>
</feature>
<feature type="region of interest" description="Disordered" evidence="6">
    <location>
        <begin position="71"/>
        <end position="98"/>
    </location>
</feature>
<evidence type="ECO:0000256" key="5">
    <source>
        <dbReference type="ARBA" id="ARBA00022777"/>
    </source>
</evidence>
<gene>
    <name evidence="9" type="ORF">Acor_73350</name>
</gene>
<feature type="compositionally biased region" description="Basic and acidic residues" evidence="6">
    <location>
        <begin position="72"/>
        <end position="90"/>
    </location>
</feature>
<dbReference type="SMART" id="SM00387">
    <property type="entry name" value="HATPase_c"/>
    <property type="match status" value="1"/>
</dbReference>
<dbReference type="RefSeq" id="WP_170317251.1">
    <property type="nucleotide sequence ID" value="NZ_BAAABN010000001.1"/>
</dbReference>
<keyword evidence="3" id="KW-0597">Phosphoprotein</keyword>
<protein>
    <recommendedName>
        <fullName evidence="2">histidine kinase</fullName>
        <ecNumber evidence="2">2.7.13.3</ecNumber>
    </recommendedName>
</protein>
<dbReference type="SUPFAM" id="SSF55874">
    <property type="entry name" value="ATPase domain of HSP90 chaperone/DNA topoisomerase II/histidine kinase"/>
    <property type="match status" value="1"/>
</dbReference>
<comment type="caution">
    <text evidence="9">The sequence shown here is derived from an EMBL/GenBank/DDBJ whole genome shotgun (WGS) entry which is preliminary data.</text>
</comment>
<evidence type="ECO:0000256" key="1">
    <source>
        <dbReference type="ARBA" id="ARBA00000085"/>
    </source>
</evidence>
<evidence type="ECO:0000256" key="7">
    <source>
        <dbReference type="SAM" id="Phobius"/>
    </source>
</evidence>
<dbReference type="GO" id="GO:0005886">
    <property type="term" value="C:plasma membrane"/>
    <property type="evidence" value="ECO:0007669"/>
    <property type="project" value="TreeGrafter"/>
</dbReference>
<dbReference type="Proteomes" id="UP000334990">
    <property type="component" value="Unassembled WGS sequence"/>
</dbReference>
<evidence type="ECO:0000313" key="9">
    <source>
        <dbReference type="EMBL" id="GES05267.1"/>
    </source>
</evidence>
<evidence type="ECO:0000256" key="6">
    <source>
        <dbReference type="SAM" id="MobiDB-lite"/>
    </source>
</evidence>
<accession>A0A5M3W864</accession>
<dbReference type="Pfam" id="PF08376">
    <property type="entry name" value="NIT"/>
    <property type="match status" value="1"/>
</dbReference>
<dbReference type="PANTHER" id="PTHR45436:SF5">
    <property type="entry name" value="SENSOR HISTIDINE KINASE TRCS"/>
    <property type="match status" value="1"/>
</dbReference>
<comment type="catalytic activity">
    <reaction evidence="1">
        <text>ATP + protein L-histidine = ADP + protein N-phospho-L-histidine.</text>
        <dbReference type="EC" id="2.7.13.3"/>
    </reaction>
</comment>
<organism evidence="9 10">
    <name type="scientific">Acrocarpospora corrugata</name>
    <dbReference type="NCBI Taxonomy" id="35763"/>
    <lineage>
        <taxon>Bacteria</taxon>
        <taxon>Bacillati</taxon>
        <taxon>Actinomycetota</taxon>
        <taxon>Actinomycetes</taxon>
        <taxon>Streptosporangiales</taxon>
        <taxon>Streptosporangiaceae</taxon>
        <taxon>Acrocarpospora</taxon>
    </lineage>
</organism>
<dbReference type="EMBL" id="BLAD01000096">
    <property type="protein sequence ID" value="GES05267.1"/>
    <property type="molecule type" value="Genomic_DNA"/>
</dbReference>
<name>A0A5M3W864_9ACTN</name>
<dbReference type="Pfam" id="PF02518">
    <property type="entry name" value="HATPase_c"/>
    <property type="match status" value="1"/>
</dbReference>
<keyword evidence="7" id="KW-1133">Transmembrane helix</keyword>
<keyword evidence="10" id="KW-1185">Reference proteome</keyword>
<dbReference type="AlphaFoldDB" id="A0A5M3W864"/>
<feature type="domain" description="Histidine kinase/HSP90-like ATPase" evidence="8">
    <location>
        <begin position="502"/>
        <end position="612"/>
    </location>
</feature>
<keyword evidence="4" id="KW-0808">Transferase</keyword>
<keyword evidence="7" id="KW-0812">Transmembrane</keyword>
<dbReference type="InterPro" id="IPR036890">
    <property type="entry name" value="HATPase_C_sf"/>
</dbReference>
<dbReference type="Gene3D" id="3.30.565.10">
    <property type="entry name" value="Histidine kinase-like ATPase, C-terminal domain"/>
    <property type="match status" value="1"/>
</dbReference>
<evidence type="ECO:0000256" key="4">
    <source>
        <dbReference type="ARBA" id="ARBA00022679"/>
    </source>
</evidence>
<keyword evidence="7" id="KW-0472">Membrane</keyword>
<dbReference type="GO" id="GO:0004673">
    <property type="term" value="F:protein histidine kinase activity"/>
    <property type="evidence" value="ECO:0007669"/>
    <property type="project" value="UniProtKB-EC"/>
</dbReference>